<feature type="transmembrane region" description="Helical" evidence="1">
    <location>
        <begin position="21"/>
        <end position="39"/>
    </location>
</feature>
<dbReference type="eggNOG" id="ENOG5030MR2">
    <property type="taxonomic scope" value="Bacteria"/>
</dbReference>
<sequence length="351" mass="40608">MSLATLIKEFWRFIKENLLRILMGVVMVVVLVVSGRYFLNRWVRQDTRPAYDYLAEVYQQEPASFQMIVTMEDGSIFSTASLFDDYFSTPQVVQSIEEKTGVQFADWLEAERTLEMYKTNDFRGGLAGLRDTASNVITMRFLVGKTSEDNLKIAQAYAQMVEEEALPFFDKIQATIIQEPALGEMVPIELTDEVPTDETLTPYQSKEAKGHILYGLMGAILGTLLVVGVLFVRQLFKKVINYAFDYTWRLEDTHLLVEHHRSPEAIQALIEFPSNQKQVIVKEDRFQDDEVLISDNQRQVRVTDLKHLDADFSFDEIVIIIKSHLTTKEWFKDQMDFAHLYPCRVRIIHIV</sequence>
<dbReference type="PATRIC" id="fig|883113.3.peg.474"/>
<dbReference type="OrthoDB" id="2136129at2"/>
<comment type="caution">
    <text evidence="2">The sequence shown here is derived from an EMBL/GenBank/DDBJ whole genome shotgun (WGS) entry which is preliminary data.</text>
</comment>
<dbReference type="RefSeq" id="WP_006308454.1">
    <property type="nucleotide sequence ID" value="NZ_JH601133.1"/>
</dbReference>
<dbReference type="Proteomes" id="UP000006190">
    <property type="component" value="Unassembled WGS sequence"/>
</dbReference>
<evidence type="ECO:0000313" key="3">
    <source>
        <dbReference type="Proteomes" id="UP000006190"/>
    </source>
</evidence>
<evidence type="ECO:0000256" key="1">
    <source>
        <dbReference type="SAM" id="Phobius"/>
    </source>
</evidence>
<evidence type="ECO:0000313" key="2">
    <source>
        <dbReference type="EMBL" id="EHR37842.1"/>
    </source>
</evidence>
<feature type="transmembrane region" description="Helical" evidence="1">
    <location>
        <begin position="212"/>
        <end position="232"/>
    </location>
</feature>
<keyword evidence="1" id="KW-1133">Transmembrane helix</keyword>
<protein>
    <submittedName>
        <fullName evidence="2">Uncharacterized protein</fullName>
    </submittedName>
</protein>
<dbReference type="HOGENOM" id="CLU_786972_0_0_9"/>
<keyword evidence="3" id="KW-1185">Reference proteome</keyword>
<reference evidence="2 3" key="1">
    <citation type="submission" date="2012-01" db="EMBL/GenBank/DDBJ databases">
        <title>The Genome Sequence of Facklamia languida CCUG 37842.</title>
        <authorList>
            <consortium name="The Broad Institute Genome Sequencing Platform"/>
            <person name="Earl A."/>
            <person name="Ward D."/>
            <person name="Feldgarden M."/>
            <person name="Gevers D."/>
            <person name="Huys G."/>
            <person name="Young S.K."/>
            <person name="Zeng Q."/>
            <person name="Gargeya S."/>
            <person name="Fitzgerald M."/>
            <person name="Haas B."/>
            <person name="Abouelleil A."/>
            <person name="Alvarado L."/>
            <person name="Arachchi H.M."/>
            <person name="Berlin A."/>
            <person name="Chapman S.B."/>
            <person name="Gearin G."/>
            <person name="Goldberg J."/>
            <person name="Griggs A."/>
            <person name="Gujja S."/>
            <person name="Hansen M."/>
            <person name="Heiman D."/>
            <person name="Howarth C."/>
            <person name="Larimer J."/>
            <person name="Lui A."/>
            <person name="MacDonald P.J.P."/>
            <person name="McCowen C."/>
            <person name="Montmayeur A."/>
            <person name="Murphy C."/>
            <person name="Neiman D."/>
            <person name="Pearson M."/>
            <person name="Priest M."/>
            <person name="Roberts A."/>
            <person name="Saif S."/>
            <person name="Shea T."/>
            <person name="Sisk P."/>
            <person name="Stolte C."/>
            <person name="Sykes S."/>
            <person name="Wortman J."/>
            <person name="Nusbaum C."/>
            <person name="Birren B."/>
        </authorList>
    </citation>
    <scope>NUCLEOTIDE SEQUENCE [LARGE SCALE GENOMIC DNA]</scope>
    <source>
        <strain evidence="2 3">CCUG 37842</strain>
    </source>
</reference>
<dbReference type="STRING" id="883113.HMPREF9708_00471"/>
<proteinExistence type="predicted"/>
<organism evidence="2 3">
    <name type="scientific">Facklamia languida CCUG 37842</name>
    <dbReference type="NCBI Taxonomy" id="883113"/>
    <lineage>
        <taxon>Bacteria</taxon>
        <taxon>Bacillati</taxon>
        <taxon>Bacillota</taxon>
        <taxon>Bacilli</taxon>
        <taxon>Lactobacillales</taxon>
        <taxon>Aerococcaceae</taxon>
        <taxon>Facklamia</taxon>
    </lineage>
</organism>
<dbReference type="AlphaFoldDB" id="H3NI43"/>
<name>H3NI43_9LACT</name>
<accession>H3NI43</accession>
<gene>
    <name evidence="2" type="ORF">HMPREF9708_00471</name>
</gene>
<keyword evidence="1" id="KW-0812">Transmembrane</keyword>
<keyword evidence="1" id="KW-0472">Membrane</keyword>
<dbReference type="EMBL" id="AGEG01000003">
    <property type="protein sequence ID" value="EHR37842.1"/>
    <property type="molecule type" value="Genomic_DNA"/>
</dbReference>